<gene>
    <name evidence="10 11" type="primary">plsY</name>
    <name evidence="11" type="ORF">CLG94_02255</name>
</gene>
<dbReference type="InterPro" id="IPR003811">
    <property type="entry name" value="G3P_acylTferase_PlsY"/>
</dbReference>
<dbReference type="GO" id="GO:0005886">
    <property type="term" value="C:plasma membrane"/>
    <property type="evidence" value="ECO:0007669"/>
    <property type="project" value="UniProtKB-SubCell"/>
</dbReference>
<dbReference type="Proteomes" id="UP000241436">
    <property type="component" value="Unassembled WGS sequence"/>
</dbReference>
<evidence type="ECO:0000256" key="4">
    <source>
        <dbReference type="ARBA" id="ARBA00022692"/>
    </source>
</evidence>
<keyword evidence="6 10" id="KW-0443">Lipid metabolism</keyword>
<accession>A0A2T4U0G3</accession>
<evidence type="ECO:0000256" key="2">
    <source>
        <dbReference type="ARBA" id="ARBA00022516"/>
    </source>
</evidence>
<dbReference type="AlphaFoldDB" id="A0A2T4U0G3"/>
<keyword evidence="1 10" id="KW-1003">Cell membrane</keyword>
<comment type="similarity">
    <text evidence="10">Belongs to the PlsY family.</text>
</comment>
<evidence type="ECO:0000256" key="6">
    <source>
        <dbReference type="ARBA" id="ARBA00023098"/>
    </source>
</evidence>
<feature type="transmembrane region" description="Helical" evidence="10">
    <location>
        <begin position="6"/>
        <end position="24"/>
    </location>
</feature>
<dbReference type="RefSeq" id="WP_107561280.1">
    <property type="nucleotide sequence ID" value="NZ_NVQC01000011.1"/>
</dbReference>
<evidence type="ECO:0000256" key="8">
    <source>
        <dbReference type="ARBA" id="ARBA00023209"/>
    </source>
</evidence>
<evidence type="ECO:0000256" key="1">
    <source>
        <dbReference type="ARBA" id="ARBA00022475"/>
    </source>
</evidence>
<dbReference type="EC" id="2.3.1.275" evidence="10"/>
<comment type="caution">
    <text evidence="11">The sequence shown here is derived from an EMBL/GenBank/DDBJ whole genome shotgun (WGS) entry which is preliminary data.</text>
</comment>
<sequence length="210" mass="21738">MSVGLWLVPLGYLAGSIPFGLLIARASKGVDVRKVGSGNIGATNVLRVVGTGAGALTLALDALKGWAPVALSKLLGAPEVLVATVGLAAFLGHLYPLFLGFRGGKGVATALGVLLALFAKIALLIVGVWVLIAALFRYSSLAAVGTCIACPLLVWVLDGRPPYVGLTIIICGFILIRHRENLGRLMAGEEGKIGQKLQGADLPRHDRLAS</sequence>
<comment type="function">
    <text evidence="10">Catalyzes the transfer of an acyl group from acyl-phosphate (acyl-PO(4)) to glycerol-3-phosphate (G3P) to form lysophosphatidic acid (LPA). This enzyme utilizes acyl-phosphate as fatty acyl donor, but not acyl-CoA or acyl-ACP.</text>
</comment>
<protein>
    <recommendedName>
        <fullName evidence="10">Glycerol-3-phosphate acyltransferase</fullName>
    </recommendedName>
    <alternativeName>
        <fullName evidence="10">Acyl-PO4 G3P acyltransferase</fullName>
    </alternativeName>
    <alternativeName>
        <fullName evidence="10">Acyl-phosphate--glycerol-3-phosphate acyltransferase</fullName>
    </alternativeName>
    <alternativeName>
        <fullName evidence="10">G3P acyltransferase</fullName>
        <shortName evidence="10">GPAT</shortName>
        <ecNumber evidence="10">2.3.1.275</ecNumber>
    </alternativeName>
    <alternativeName>
        <fullName evidence="10">Lysophosphatidic acid synthase</fullName>
        <shortName evidence="10">LPA synthase</shortName>
    </alternativeName>
</protein>
<evidence type="ECO:0000256" key="7">
    <source>
        <dbReference type="ARBA" id="ARBA00023136"/>
    </source>
</evidence>
<dbReference type="GO" id="GO:0043772">
    <property type="term" value="F:acyl-phosphate glycerol-3-phosphate acyltransferase activity"/>
    <property type="evidence" value="ECO:0007669"/>
    <property type="project" value="UniProtKB-UniRule"/>
</dbReference>
<keyword evidence="7 10" id="KW-0472">Membrane</keyword>
<dbReference type="NCBIfam" id="TIGR00023">
    <property type="entry name" value="glycerol-3-phosphate 1-O-acyltransferase PlsY"/>
    <property type="match status" value="1"/>
</dbReference>
<dbReference type="SMART" id="SM01207">
    <property type="entry name" value="G3P_acyltransf"/>
    <property type="match status" value="1"/>
</dbReference>
<dbReference type="GO" id="GO:0008654">
    <property type="term" value="P:phospholipid biosynthetic process"/>
    <property type="evidence" value="ECO:0007669"/>
    <property type="project" value="UniProtKB-UniRule"/>
</dbReference>
<feature type="transmembrane region" description="Helical" evidence="10">
    <location>
        <begin position="80"/>
        <end position="101"/>
    </location>
</feature>
<keyword evidence="12" id="KW-1185">Reference proteome</keyword>
<organism evidence="11 12">
    <name type="scientific">Candidatus Methylomirabilis limnetica</name>
    <dbReference type="NCBI Taxonomy" id="2033718"/>
    <lineage>
        <taxon>Bacteria</taxon>
        <taxon>Candidatus Methylomirabilota</taxon>
        <taxon>Candidatus Methylomirabilia</taxon>
        <taxon>Candidatus Methylomirabilales</taxon>
        <taxon>Candidatus Methylomirabilaceae</taxon>
        <taxon>Candidatus Methylomirabilis</taxon>
    </lineage>
</organism>
<dbReference type="Pfam" id="PF02660">
    <property type="entry name" value="G3P_acyltransf"/>
    <property type="match status" value="1"/>
</dbReference>
<dbReference type="UniPathway" id="UPA00085"/>
<dbReference type="OrthoDB" id="9777124at2"/>
<reference evidence="11 12" key="1">
    <citation type="submission" date="2017-09" db="EMBL/GenBank/DDBJ databases">
        <title>Bloom of a denitrifying methanotroph, Candidatus Methylomirabilis limnetica, in a deep stratified lake.</title>
        <authorList>
            <person name="Graf J.S."/>
            <person name="Marchant H.K."/>
            <person name="Tienken D."/>
            <person name="Hach P.F."/>
            <person name="Brand A."/>
            <person name="Schubert C.J."/>
            <person name="Kuypers M.M."/>
            <person name="Milucka J."/>
        </authorList>
    </citation>
    <scope>NUCLEOTIDE SEQUENCE [LARGE SCALE GENOMIC DNA]</scope>
    <source>
        <strain evidence="11 12">Zug</strain>
    </source>
</reference>
<feature type="transmembrane region" description="Helical" evidence="10">
    <location>
        <begin position="163"/>
        <end position="178"/>
    </location>
</feature>
<dbReference type="PANTHER" id="PTHR30309:SF0">
    <property type="entry name" value="GLYCEROL-3-PHOSPHATE ACYLTRANSFERASE-RELATED"/>
    <property type="match status" value="1"/>
</dbReference>
<proteinExistence type="inferred from homology"/>
<keyword evidence="5 10" id="KW-1133">Transmembrane helix</keyword>
<evidence type="ECO:0000256" key="5">
    <source>
        <dbReference type="ARBA" id="ARBA00022989"/>
    </source>
</evidence>
<dbReference type="HAMAP" id="MF_01043">
    <property type="entry name" value="PlsY"/>
    <property type="match status" value="1"/>
</dbReference>
<comment type="subunit">
    <text evidence="10">Probably interacts with PlsX.</text>
</comment>
<evidence type="ECO:0000256" key="9">
    <source>
        <dbReference type="ARBA" id="ARBA00023264"/>
    </source>
</evidence>
<dbReference type="PANTHER" id="PTHR30309">
    <property type="entry name" value="INNER MEMBRANE PROTEIN YGIH"/>
    <property type="match status" value="1"/>
</dbReference>
<dbReference type="EMBL" id="NVQC01000011">
    <property type="protein sequence ID" value="PTL36818.1"/>
    <property type="molecule type" value="Genomic_DNA"/>
</dbReference>
<evidence type="ECO:0000256" key="3">
    <source>
        <dbReference type="ARBA" id="ARBA00022679"/>
    </source>
</evidence>
<feature type="transmembrane region" description="Helical" evidence="10">
    <location>
        <begin position="107"/>
        <end position="131"/>
    </location>
</feature>
<comment type="catalytic activity">
    <reaction evidence="10">
        <text>an acyl phosphate + sn-glycerol 3-phosphate = a 1-acyl-sn-glycero-3-phosphate + phosphate</text>
        <dbReference type="Rhea" id="RHEA:34075"/>
        <dbReference type="ChEBI" id="CHEBI:43474"/>
        <dbReference type="ChEBI" id="CHEBI:57597"/>
        <dbReference type="ChEBI" id="CHEBI:57970"/>
        <dbReference type="ChEBI" id="CHEBI:59918"/>
        <dbReference type="EC" id="2.3.1.275"/>
    </reaction>
</comment>
<evidence type="ECO:0000256" key="10">
    <source>
        <dbReference type="HAMAP-Rule" id="MF_01043"/>
    </source>
</evidence>
<evidence type="ECO:0000313" key="12">
    <source>
        <dbReference type="Proteomes" id="UP000241436"/>
    </source>
</evidence>
<keyword evidence="8 10" id="KW-0594">Phospholipid biosynthesis</keyword>
<keyword evidence="4 10" id="KW-0812">Transmembrane</keyword>
<keyword evidence="11" id="KW-0012">Acyltransferase</keyword>
<keyword evidence="9 10" id="KW-1208">Phospholipid metabolism</keyword>
<comment type="subcellular location">
    <subcellularLocation>
        <location evidence="10">Cell membrane</location>
        <topology evidence="10">Multi-pass membrane protein</topology>
    </subcellularLocation>
</comment>
<evidence type="ECO:0000313" key="11">
    <source>
        <dbReference type="EMBL" id="PTL36818.1"/>
    </source>
</evidence>
<keyword evidence="2 10" id="KW-0444">Lipid biosynthesis</keyword>
<keyword evidence="3 10" id="KW-0808">Transferase</keyword>
<comment type="pathway">
    <text evidence="10">Lipid metabolism; phospholipid metabolism.</text>
</comment>
<reference evidence="12" key="2">
    <citation type="journal article" date="2018" name="Environ. Microbiol.">
        <title>Bloom of a denitrifying methanotroph, 'Candidatus Methylomirabilis limnetica', in a deep stratified lake.</title>
        <authorList>
            <person name="Graf J.S."/>
            <person name="Mayr M.J."/>
            <person name="Marchant H.K."/>
            <person name="Tienken D."/>
            <person name="Hach P.F."/>
            <person name="Brand A."/>
            <person name="Schubert C.J."/>
            <person name="Kuypers M.M."/>
            <person name="Milucka J."/>
        </authorList>
    </citation>
    <scope>NUCLEOTIDE SEQUENCE [LARGE SCALE GENOMIC DNA]</scope>
    <source>
        <strain evidence="12">Zug</strain>
    </source>
</reference>
<name>A0A2T4U0G3_9BACT</name>